<gene>
    <name evidence="3" type="ORF">Pfra01_002276500</name>
</gene>
<proteinExistence type="predicted"/>
<reference evidence="3" key="1">
    <citation type="submission" date="2023-04" db="EMBL/GenBank/DDBJ databases">
        <title>Phytophthora fragariaefolia NBRC 109709.</title>
        <authorList>
            <person name="Ichikawa N."/>
            <person name="Sato H."/>
            <person name="Tonouchi N."/>
        </authorList>
    </citation>
    <scope>NUCLEOTIDE SEQUENCE</scope>
    <source>
        <strain evidence="3">NBRC 109709</strain>
    </source>
</reference>
<evidence type="ECO:0000256" key="1">
    <source>
        <dbReference type="SAM" id="MobiDB-lite"/>
    </source>
</evidence>
<dbReference type="AlphaFoldDB" id="A0A9W6Y7Z7"/>
<comment type="caution">
    <text evidence="3">The sequence shown here is derived from an EMBL/GenBank/DDBJ whole genome shotgun (WGS) entry which is preliminary data.</text>
</comment>
<accession>A0A9W6Y7Z7</accession>
<dbReference type="Proteomes" id="UP001165121">
    <property type="component" value="Unassembled WGS sequence"/>
</dbReference>
<evidence type="ECO:0000313" key="3">
    <source>
        <dbReference type="EMBL" id="GMF54507.1"/>
    </source>
</evidence>
<feature type="transmembrane region" description="Helical" evidence="2">
    <location>
        <begin position="188"/>
        <end position="208"/>
    </location>
</feature>
<keyword evidence="2" id="KW-0472">Membrane</keyword>
<keyword evidence="2" id="KW-0812">Transmembrane</keyword>
<dbReference type="EMBL" id="BSXT01003517">
    <property type="protein sequence ID" value="GMF54507.1"/>
    <property type="molecule type" value="Genomic_DNA"/>
</dbReference>
<sequence>MPTWGKGSGNGELGVPSRSGTNTGDRSGPKSWAWVASERSGTGGVASWGAVDCCETFRSARSIEEAGNTCCRAWENEERVCTHKPVGGLYEYRGRLWRSAESFFLPTSATINQGLDGEKMIWTTSNGLELRRSDIMDTPRRSIHLGMMITTAIPGMFATPIPTCDRSADHNDDQNINCENMTPTPRTITTMILIAITIPIPAVIGMLIPRMIAISTQEVMTAPISKIVTITISVRITIVDAALTSISISGTWHRLSGTPELMAFGSQCQTFTETQEMPDLLTM</sequence>
<feature type="region of interest" description="Disordered" evidence="1">
    <location>
        <begin position="1"/>
        <end position="31"/>
    </location>
</feature>
<protein>
    <submittedName>
        <fullName evidence="3">Unnamed protein product</fullName>
    </submittedName>
</protein>
<keyword evidence="4" id="KW-1185">Reference proteome</keyword>
<feature type="compositionally biased region" description="Gly residues" evidence="1">
    <location>
        <begin position="1"/>
        <end position="12"/>
    </location>
</feature>
<organism evidence="3 4">
    <name type="scientific">Phytophthora fragariaefolia</name>
    <dbReference type="NCBI Taxonomy" id="1490495"/>
    <lineage>
        <taxon>Eukaryota</taxon>
        <taxon>Sar</taxon>
        <taxon>Stramenopiles</taxon>
        <taxon>Oomycota</taxon>
        <taxon>Peronosporomycetes</taxon>
        <taxon>Peronosporales</taxon>
        <taxon>Peronosporaceae</taxon>
        <taxon>Phytophthora</taxon>
    </lineage>
</organism>
<evidence type="ECO:0000256" key="2">
    <source>
        <dbReference type="SAM" id="Phobius"/>
    </source>
</evidence>
<name>A0A9W6Y7Z7_9STRA</name>
<evidence type="ECO:0000313" key="4">
    <source>
        <dbReference type="Proteomes" id="UP001165121"/>
    </source>
</evidence>
<keyword evidence="2" id="KW-1133">Transmembrane helix</keyword>